<dbReference type="InterPro" id="IPR016163">
    <property type="entry name" value="Ald_DH_C"/>
</dbReference>
<comment type="caution">
    <text evidence="6">The sequence shown here is derived from an EMBL/GenBank/DDBJ whole genome shotgun (WGS) entry which is preliminary data.</text>
</comment>
<dbReference type="OrthoDB" id="9812625at2"/>
<evidence type="ECO:0000256" key="4">
    <source>
        <dbReference type="RuleBase" id="RU003345"/>
    </source>
</evidence>
<dbReference type="SUPFAM" id="SSF53720">
    <property type="entry name" value="ALDH-like"/>
    <property type="match status" value="1"/>
</dbReference>
<dbReference type="AlphaFoldDB" id="A0A136A106"/>
<dbReference type="InterPro" id="IPR015590">
    <property type="entry name" value="Aldehyde_DH_dom"/>
</dbReference>
<dbReference type="CDD" id="cd07103">
    <property type="entry name" value="ALDH_F5_SSADH_GabD"/>
    <property type="match status" value="1"/>
</dbReference>
<dbReference type="EMBL" id="LSNE01000005">
    <property type="protein sequence ID" value="KXI28883.1"/>
    <property type="molecule type" value="Genomic_DNA"/>
</dbReference>
<evidence type="ECO:0000256" key="2">
    <source>
        <dbReference type="ARBA" id="ARBA00023002"/>
    </source>
</evidence>
<keyword evidence="7" id="KW-1185">Reference proteome</keyword>
<comment type="similarity">
    <text evidence="1 4">Belongs to the aldehyde dehydrogenase family.</text>
</comment>
<dbReference type="Gene3D" id="3.40.605.10">
    <property type="entry name" value="Aldehyde Dehydrogenase, Chain A, domain 1"/>
    <property type="match status" value="1"/>
</dbReference>
<dbReference type="Gene3D" id="3.40.309.10">
    <property type="entry name" value="Aldehyde Dehydrogenase, Chain A, domain 2"/>
    <property type="match status" value="1"/>
</dbReference>
<name>A0A136A106_9ALTE</name>
<evidence type="ECO:0000259" key="5">
    <source>
        <dbReference type="Pfam" id="PF00171"/>
    </source>
</evidence>
<feature type="active site" evidence="3">
    <location>
        <position position="247"/>
    </location>
</feature>
<dbReference type="STRING" id="1799789.AX660_11875"/>
<dbReference type="PANTHER" id="PTHR43353">
    <property type="entry name" value="SUCCINATE-SEMIALDEHYDE DEHYDROGENASE, MITOCHONDRIAL"/>
    <property type="match status" value="1"/>
</dbReference>
<dbReference type="GO" id="GO:0016620">
    <property type="term" value="F:oxidoreductase activity, acting on the aldehyde or oxo group of donors, NAD or NADP as acceptor"/>
    <property type="evidence" value="ECO:0007669"/>
    <property type="project" value="InterPro"/>
</dbReference>
<dbReference type="InterPro" id="IPR016160">
    <property type="entry name" value="Ald_DH_CS_CYS"/>
</dbReference>
<organism evidence="6 7">
    <name type="scientific">Paraglaciecola hydrolytica</name>
    <dbReference type="NCBI Taxonomy" id="1799789"/>
    <lineage>
        <taxon>Bacteria</taxon>
        <taxon>Pseudomonadati</taxon>
        <taxon>Pseudomonadota</taxon>
        <taxon>Gammaproteobacteria</taxon>
        <taxon>Alteromonadales</taxon>
        <taxon>Alteromonadaceae</taxon>
        <taxon>Paraglaciecola</taxon>
    </lineage>
</organism>
<dbReference type="InterPro" id="IPR029510">
    <property type="entry name" value="Ald_DH_CS_GLU"/>
</dbReference>
<dbReference type="PROSITE" id="PS00070">
    <property type="entry name" value="ALDEHYDE_DEHYDR_CYS"/>
    <property type="match status" value="1"/>
</dbReference>
<feature type="domain" description="Aldehyde dehydrogenase" evidence="5">
    <location>
        <begin position="19"/>
        <end position="471"/>
    </location>
</feature>
<evidence type="ECO:0000313" key="7">
    <source>
        <dbReference type="Proteomes" id="UP000070299"/>
    </source>
</evidence>
<evidence type="ECO:0000256" key="3">
    <source>
        <dbReference type="PROSITE-ProRule" id="PRU10007"/>
    </source>
</evidence>
<evidence type="ECO:0000313" key="6">
    <source>
        <dbReference type="EMBL" id="KXI28883.1"/>
    </source>
</evidence>
<accession>A0A136A106</accession>
<sequence>MNVSKPMYFGGQLHDGVAQHEVINPATGEVAGIVAVADAELAVNALEQAQLALDTWSTTTVTERVQWMNKLRQAIIAHELPLRECIHQEMGKAWASTQGDYQMLVDSLAFYAEEISQRQSHKIDDIEGTHSHEIVHEPVGVVAAFLAWNFPLLNLAYKLAPAMAAGCPIVVKPSLKTPLSALLVGELCAQIGLPAGAVNIICGPDQLIGDAMSASTIPALITLIGSTETGKHVMRVGATSIKRYSMELGGNAPVLVFADADLDLAASVVCGLKFENAGQICVAPNRVFVEQSVAADFLALVKQKTQAVKVGFDKNQAIGMGPVIDQGAWQRIDQMVQDAVADGAKLEMGGARPAELTEGSFYSPTVLTNVKPTSRICRDEVFGPVISILNFTDEAEVLAQANDTEAGLSSFIFTQNIEKAQSIANKLRFGEVHINGVKYAINLPHCGVKQSGVGVDCSSYALDEYFTIKRVSRALLTERAQ</sequence>
<dbReference type="RefSeq" id="WP_068375728.1">
    <property type="nucleotide sequence ID" value="NZ_LSNE01000005.1"/>
</dbReference>
<dbReference type="Pfam" id="PF00171">
    <property type="entry name" value="Aldedh"/>
    <property type="match status" value="1"/>
</dbReference>
<gene>
    <name evidence="6" type="ORF">AX660_11875</name>
</gene>
<dbReference type="InterPro" id="IPR016162">
    <property type="entry name" value="Ald_DH_N"/>
</dbReference>
<dbReference type="InterPro" id="IPR050740">
    <property type="entry name" value="Aldehyde_DH_Superfamily"/>
</dbReference>
<dbReference type="PROSITE" id="PS00687">
    <property type="entry name" value="ALDEHYDE_DEHYDR_GLU"/>
    <property type="match status" value="1"/>
</dbReference>
<evidence type="ECO:0000256" key="1">
    <source>
        <dbReference type="ARBA" id="ARBA00009986"/>
    </source>
</evidence>
<reference evidence="7" key="1">
    <citation type="submission" date="2016-02" db="EMBL/GenBank/DDBJ databases">
        <authorList>
            <person name="Schultz-Johansen M."/>
            <person name="Glaring M.A."/>
            <person name="Bech P.K."/>
            <person name="Stougaard P."/>
        </authorList>
    </citation>
    <scope>NUCLEOTIDE SEQUENCE [LARGE SCALE GENOMIC DNA]</scope>
    <source>
        <strain evidence="7">S66</strain>
    </source>
</reference>
<proteinExistence type="inferred from homology"/>
<protein>
    <submittedName>
        <fullName evidence="6">NAD-dependent succinate-semialdehyde dehydrogenase</fullName>
    </submittedName>
</protein>
<keyword evidence="2 4" id="KW-0560">Oxidoreductase</keyword>
<dbReference type="PANTHER" id="PTHR43353:SF5">
    <property type="entry name" value="SUCCINATE-SEMIALDEHYDE DEHYDROGENASE, MITOCHONDRIAL"/>
    <property type="match status" value="1"/>
</dbReference>
<dbReference type="FunFam" id="3.40.309.10:FF:000009">
    <property type="entry name" value="Aldehyde dehydrogenase A"/>
    <property type="match status" value="1"/>
</dbReference>
<dbReference type="InterPro" id="IPR016161">
    <property type="entry name" value="Ald_DH/histidinol_DH"/>
</dbReference>
<dbReference type="Proteomes" id="UP000070299">
    <property type="component" value="Unassembled WGS sequence"/>
</dbReference>